<accession>A0A4Y1NUU1</accession>
<name>A0A4Y1NUU1_9CAUD</name>
<dbReference type="Proteomes" id="UP000320575">
    <property type="component" value="Segment"/>
</dbReference>
<organism evidence="1 2">
    <name type="scientific">Pelagibacter phage HTVC025P</name>
    <dbReference type="NCBI Taxonomy" id="2259657"/>
    <lineage>
        <taxon>Viruses</taxon>
        <taxon>Duplodnaviria</taxon>
        <taxon>Heunggongvirae</taxon>
        <taxon>Uroviricota</taxon>
        <taxon>Caudoviricetes</taxon>
        <taxon>Autographivirales</taxon>
        <taxon>Autographivirales incertae sedis</taxon>
        <taxon>Thoosavirus</taxon>
        <taxon>Thoosavirus HTVC025P</taxon>
    </lineage>
</organism>
<protein>
    <recommendedName>
        <fullName evidence="3">DUF3310 domain-containing protein</fullName>
    </recommendedName>
</protein>
<keyword evidence="2" id="KW-1185">Reference proteome</keyword>
<dbReference type="EMBL" id="MH598799">
    <property type="protein sequence ID" value="AXH71696.1"/>
    <property type="molecule type" value="Genomic_DNA"/>
</dbReference>
<dbReference type="Pfam" id="PF11753">
    <property type="entry name" value="DUF3310"/>
    <property type="match status" value="1"/>
</dbReference>
<evidence type="ECO:0000313" key="2">
    <source>
        <dbReference type="Proteomes" id="UP000320575"/>
    </source>
</evidence>
<proteinExistence type="predicted"/>
<sequence length="76" mass="9183">MTNKDYFKKVLEEQIGGNHYKDRFEIEPAEFILKNRLDFPTGCIIKYLLRHPFKNGKEDLLKARQYLDMIIARDYE</sequence>
<gene>
    <name evidence="1" type="ORF">P025_gp22</name>
</gene>
<dbReference type="InterPro" id="IPR021739">
    <property type="entry name" value="SaV-like"/>
</dbReference>
<evidence type="ECO:0000313" key="1">
    <source>
        <dbReference type="EMBL" id="AXH71696.1"/>
    </source>
</evidence>
<evidence type="ECO:0008006" key="3">
    <source>
        <dbReference type="Google" id="ProtNLM"/>
    </source>
</evidence>
<reference evidence="1 2" key="1">
    <citation type="journal article" date="2019" name="Environ. Microbiol.">
        <title>Pelagiphages in the Podoviridae family integrate into host genomes.</title>
        <authorList>
            <person name="Zhao Y."/>
            <person name="Qin F."/>
            <person name="Zhang R."/>
            <person name="Giovannoni S.J."/>
            <person name="Zhang Z."/>
            <person name="Sun J."/>
            <person name="Du S."/>
            <person name="Rensing C."/>
        </authorList>
    </citation>
    <scope>NUCLEOTIDE SEQUENCE [LARGE SCALE GENOMIC DNA]</scope>
</reference>